<organism evidence="1 2">
    <name type="scientific">Kitasatospora atroaurantiaca</name>
    <dbReference type="NCBI Taxonomy" id="285545"/>
    <lineage>
        <taxon>Bacteria</taxon>
        <taxon>Bacillati</taxon>
        <taxon>Actinomycetota</taxon>
        <taxon>Actinomycetes</taxon>
        <taxon>Kitasatosporales</taxon>
        <taxon>Streptomycetaceae</taxon>
        <taxon>Kitasatospora</taxon>
    </lineage>
</organism>
<name>A0A561EVK3_9ACTN</name>
<accession>A0A561EVK3</accession>
<gene>
    <name evidence="1" type="ORF">FB465_4757</name>
</gene>
<evidence type="ECO:0000313" key="2">
    <source>
        <dbReference type="Proteomes" id="UP000318416"/>
    </source>
</evidence>
<evidence type="ECO:0000313" key="1">
    <source>
        <dbReference type="EMBL" id="TWE19638.1"/>
    </source>
</evidence>
<comment type="caution">
    <text evidence="1">The sequence shown here is derived from an EMBL/GenBank/DDBJ whole genome shotgun (WGS) entry which is preliminary data.</text>
</comment>
<protein>
    <submittedName>
        <fullName evidence="1">Uncharacterized protein</fullName>
    </submittedName>
</protein>
<dbReference type="Proteomes" id="UP000318416">
    <property type="component" value="Unassembled WGS sequence"/>
</dbReference>
<sequence>MVHNCNGTIDPSLVRFSQDTVSPRFGSGETIEQTAAGLRSGYIKPEDLPTVRLQYKNGNLFSLDNRRLVAFQKAGIQMPFRMATPEEIAGEAWKFTTKNDGASILIQHFDPVEWP</sequence>
<proteinExistence type="predicted"/>
<keyword evidence="2" id="KW-1185">Reference proteome</keyword>
<dbReference type="EMBL" id="VIVR01000001">
    <property type="protein sequence ID" value="TWE19638.1"/>
    <property type="molecule type" value="Genomic_DNA"/>
</dbReference>
<reference evidence="1 2" key="1">
    <citation type="submission" date="2019-06" db="EMBL/GenBank/DDBJ databases">
        <title>Sequencing the genomes of 1000 actinobacteria strains.</title>
        <authorList>
            <person name="Klenk H.-P."/>
        </authorList>
    </citation>
    <scope>NUCLEOTIDE SEQUENCE [LARGE SCALE GENOMIC DNA]</scope>
    <source>
        <strain evidence="1 2">DSM 41649</strain>
    </source>
</reference>
<dbReference type="AlphaFoldDB" id="A0A561EVK3"/>